<accession>A0A1K0JKY8</accession>
<name>A0A1K0JKY8_CUPNE</name>
<dbReference type="EMBL" id="FMSH01000173">
    <property type="protein sequence ID" value="SCU75849.1"/>
    <property type="molecule type" value="Genomic_DNA"/>
</dbReference>
<proteinExistence type="predicted"/>
<protein>
    <submittedName>
        <fullName evidence="1">Uncharacterized protein</fullName>
    </submittedName>
</protein>
<evidence type="ECO:0000313" key="1">
    <source>
        <dbReference type="EMBL" id="SCU75849.1"/>
    </source>
</evidence>
<sequence length="209" mass="23566">MKHEAHTVVMPRTIAARHYVDLPGRGLRNLYVFESPKNDKRLAVFGQVCFWHLMLAEGNPEIRRYILCSDLASAGSAPDTVDVHFVDETVERWYFSRRGLPKEDQCPYPIIIKTEAQIRAAGLLPQNWRFLCAARTRAHGKYAGKELLVLSGLFEDRHTVALSEVIALPDIDVAIMLAAIAQQLAVGALRTELKKQLFSRRSLLSRSAE</sequence>
<organism evidence="1">
    <name type="scientific">Cupriavidus necator</name>
    <name type="common">Alcaligenes eutrophus</name>
    <name type="synonym">Ralstonia eutropha</name>
    <dbReference type="NCBI Taxonomy" id="106590"/>
    <lineage>
        <taxon>Bacteria</taxon>
        <taxon>Pseudomonadati</taxon>
        <taxon>Pseudomonadota</taxon>
        <taxon>Betaproteobacteria</taxon>
        <taxon>Burkholderiales</taxon>
        <taxon>Burkholderiaceae</taxon>
        <taxon>Cupriavidus</taxon>
    </lineage>
</organism>
<reference evidence="1" key="1">
    <citation type="submission" date="2016-09" db="EMBL/GenBank/DDBJ databases">
        <authorList>
            <person name="Capua I."/>
            <person name="De Benedictis P."/>
            <person name="Joannis T."/>
            <person name="Lombin L.H."/>
            <person name="Cattoli G."/>
        </authorList>
    </citation>
    <scope>NUCLEOTIDE SEQUENCE</scope>
    <source>
        <strain evidence="1">B9</strain>
    </source>
</reference>
<dbReference type="RefSeq" id="WP_340524762.1">
    <property type="nucleotide sequence ID" value="NZ_FMSH01000173.1"/>
</dbReference>
<dbReference type="AlphaFoldDB" id="A0A1K0JKY8"/>
<gene>
    <name evidence="1" type="ORF">CNECB9_2540082</name>
</gene>